<dbReference type="SUPFAM" id="SSF103473">
    <property type="entry name" value="MFS general substrate transporter"/>
    <property type="match status" value="1"/>
</dbReference>
<keyword evidence="11" id="KW-1185">Reference proteome</keyword>
<feature type="transmembrane region" description="Helical" evidence="6">
    <location>
        <begin position="85"/>
        <end position="105"/>
    </location>
</feature>
<evidence type="ECO:0000256" key="5">
    <source>
        <dbReference type="ARBA" id="ARBA00023136"/>
    </source>
</evidence>
<dbReference type="Pfam" id="PF07690">
    <property type="entry name" value="MFS_1"/>
    <property type="match status" value="1"/>
</dbReference>
<reference evidence="9" key="2">
    <citation type="submission" date="2016-12" db="EMBL/GenBank/DDBJ databases">
        <authorList>
            <person name="Song W.-J."/>
            <person name="Kurnit D.M."/>
        </authorList>
    </citation>
    <scope>NUCLEOTIDE SEQUENCE [LARGE SCALE GENOMIC DNA]</scope>
    <source>
        <strain evidence="9">HGB1681</strain>
    </source>
</reference>
<evidence type="ECO:0000256" key="4">
    <source>
        <dbReference type="ARBA" id="ARBA00022989"/>
    </source>
</evidence>
<evidence type="ECO:0000256" key="3">
    <source>
        <dbReference type="ARBA" id="ARBA00022692"/>
    </source>
</evidence>
<evidence type="ECO:0000313" key="8">
    <source>
        <dbReference type="EMBL" id="PHM36313.1"/>
    </source>
</evidence>
<feature type="transmembrane region" description="Helical" evidence="6">
    <location>
        <begin position="126"/>
        <end position="151"/>
    </location>
</feature>
<feature type="transmembrane region" description="Helical" evidence="6">
    <location>
        <begin position="247"/>
        <end position="266"/>
    </location>
</feature>
<dbReference type="CDD" id="cd17324">
    <property type="entry name" value="MFS_NepI_like"/>
    <property type="match status" value="1"/>
</dbReference>
<evidence type="ECO:0000256" key="2">
    <source>
        <dbReference type="ARBA" id="ARBA00022475"/>
    </source>
</evidence>
<dbReference type="InterPro" id="IPR011701">
    <property type="entry name" value="MFS"/>
</dbReference>
<evidence type="ECO:0000313" key="11">
    <source>
        <dbReference type="Proteomes" id="UP000224871"/>
    </source>
</evidence>
<dbReference type="PANTHER" id="PTHR43124:SF8">
    <property type="entry name" value="INNER MEMBRANE TRANSPORT PROTEIN YDHP"/>
    <property type="match status" value="1"/>
</dbReference>
<feature type="transmembrane region" description="Helical" evidence="6">
    <location>
        <begin position="20"/>
        <end position="41"/>
    </location>
</feature>
<sequence>MLYSIGGVIAATAGNYYVMAIARVITGFAGAACVGISLAICGEVVKAEMRGRASSVVLTGMMLANVLGLPAAIMIDQYYGWRLSFWLIFIFTLVCALILWAMVPLSHNISNVRIRDQFASFKNGKLWAAYSSSALIIGASYAAFSYISAILTEITGLLPAVVPIVLGCYGVANIIGNTLIGRFVDRHTFVVLTIGISILAISLLIFALFPENRYISVIAFLIIGIVGVPMSPALITRVMRVANAGPLVMSVHVSVINSGFAFISWVGGLSIAAGYGLISPLWIGLLLAIFALLSLAPRSVRVAMASS</sequence>
<dbReference type="InterPro" id="IPR036259">
    <property type="entry name" value="MFS_trans_sf"/>
</dbReference>
<feature type="transmembrane region" description="Helical" evidence="6">
    <location>
        <begin position="188"/>
        <end position="209"/>
    </location>
</feature>
<feature type="transmembrane region" description="Helical" evidence="6">
    <location>
        <begin position="272"/>
        <end position="296"/>
    </location>
</feature>
<keyword evidence="3 6" id="KW-0812">Transmembrane</keyword>
<dbReference type="RefSeq" id="WP_244590170.1">
    <property type="nucleotide sequence ID" value="NZ_NIBU01000015.1"/>
</dbReference>
<evidence type="ECO:0000313" key="10">
    <source>
        <dbReference type="Proteomes" id="UP000196435"/>
    </source>
</evidence>
<feature type="transmembrane region" description="Helical" evidence="6">
    <location>
        <begin position="53"/>
        <end position="73"/>
    </location>
</feature>
<keyword evidence="4 6" id="KW-1133">Transmembrane helix</keyword>
<keyword evidence="5 6" id="KW-0472">Membrane</keyword>
<name>A0A1N6MSG7_9GAMM</name>
<proteinExistence type="predicted"/>
<evidence type="ECO:0000259" key="7">
    <source>
        <dbReference type="PROSITE" id="PS50850"/>
    </source>
</evidence>
<evidence type="ECO:0000313" key="9">
    <source>
        <dbReference type="EMBL" id="SIP71777.1"/>
    </source>
</evidence>
<evidence type="ECO:0000256" key="1">
    <source>
        <dbReference type="ARBA" id="ARBA00004651"/>
    </source>
</evidence>
<reference evidence="10" key="1">
    <citation type="submission" date="2016-12" db="EMBL/GenBank/DDBJ databases">
        <authorList>
            <person name="Gaudriault S."/>
        </authorList>
    </citation>
    <scope>NUCLEOTIDE SEQUENCE [LARGE SCALE GENOMIC DNA]</scope>
    <source>
        <strain evidence="10">HGB1681 (deposited as PTA-6826 in the American Type Culture Collection)</strain>
    </source>
</reference>
<organism evidence="9 10">
    <name type="scientific">Xenorhabdus innexi</name>
    <dbReference type="NCBI Taxonomy" id="290109"/>
    <lineage>
        <taxon>Bacteria</taxon>
        <taxon>Pseudomonadati</taxon>
        <taxon>Pseudomonadota</taxon>
        <taxon>Gammaproteobacteria</taxon>
        <taxon>Enterobacterales</taxon>
        <taxon>Morganellaceae</taxon>
        <taxon>Xenorhabdus</taxon>
    </lineage>
</organism>
<dbReference type="PROSITE" id="PS50850">
    <property type="entry name" value="MFS"/>
    <property type="match status" value="1"/>
</dbReference>
<keyword evidence="2" id="KW-1003">Cell membrane</keyword>
<dbReference type="GO" id="GO:0005886">
    <property type="term" value="C:plasma membrane"/>
    <property type="evidence" value="ECO:0007669"/>
    <property type="project" value="UniProtKB-SubCell"/>
</dbReference>
<dbReference type="AlphaFoldDB" id="A0A1N6MSG7"/>
<evidence type="ECO:0000256" key="6">
    <source>
        <dbReference type="SAM" id="Phobius"/>
    </source>
</evidence>
<gene>
    <name evidence="8" type="ORF">Xinn_01667</name>
    <name evidence="9" type="ORF">XIS1_1260028</name>
</gene>
<dbReference type="Gene3D" id="1.20.1250.20">
    <property type="entry name" value="MFS general substrate transporter like domains"/>
    <property type="match status" value="2"/>
</dbReference>
<protein>
    <submittedName>
        <fullName evidence="8">Chloramphenicol resistance protein</fullName>
    </submittedName>
    <submittedName>
        <fullName evidence="9">Putative Transmembrane efflux protein of the MFS type</fullName>
    </submittedName>
</protein>
<feature type="transmembrane region" description="Helical" evidence="6">
    <location>
        <begin position="157"/>
        <end position="176"/>
    </location>
</feature>
<dbReference type="InterPro" id="IPR020846">
    <property type="entry name" value="MFS_dom"/>
</dbReference>
<accession>A0A1N6MSG7</accession>
<dbReference type="Proteomes" id="UP000196435">
    <property type="component" value="Unassembled WGS sequence"/>
</dbReference>
<feature type="domain" description="Major facilitator superfamily (MFS) profile" evidence="7">
    <location>
        <begin position="1"/>
        <end position="300"/>
    </location>
</feature>
<comment type="subcellular location">
    <subcellularLocation>
        <location evidence="1">Cell membrane</location>
        <topology evidence="1">Multi-pass membrane protein</topology>
    </subcellularLocation>
</comment>
<dbReference type="EMBL" id="NIBU01000015">
    <property type="protein sequence ID" value="PHM36313.1"/>
    <property type="molecule type" value="Genomic_DNA"/>
</dbReference>
<reference evidence="8 11" key="3">
    <citation type="journal article" date="2017" name="Nat. Microbiol.">
        <title>Natural product diversity associated with the nematode symbionts Photorhabdus and Xenorhabdus.</title>
        <authorList>
            <person name="Tobias N.J."/>
            <person name="Wolff H."/>
            <person name="Djahanschiri B."/>
            <person name="Grundmann F."/>
            <person name="Kronenwerth M."/>
            <person name="Shi Y.M."/>
            <person name="Simonyi S."/>
            <person name="Grun P."/>
            <person name="Shapiro-Ilan D."/>
            <person name="Pidot S.J."/>
            <person name="Stinear T.P."/>
            <person name="Ebersberger I."/>
            <person name="Bode H.B."/>
        </authorList>
    </citation>
    <scope>NUCLEOTIDE SEQUENCE [LARGE SCALE GENOMIC DNA]</scope>
    <source>
        <strain evidence="8 11">DSM 16336</strain>
    </source>
</reference>
<dbReference type="EMBL" id="FTLG01000031">
    <property type="protein sequence ID" value="SIP71777.1"/>
    <property type="molecule type" value="Genomic_DNA"/>
</dbReference>
<feature type="transmembrane region" description="Helical" evidence="6">
    <location>
        <begin position="215"/>
        <end position="235"/>
    </location>
</feature>
<dbReference type="InterPro" id="IPR050189">
    <property type="entry name" value="MFS_Efflux_Transporters"/>
</dbReference>
<dbReference type="GO" id="GO:0022857">
    <property type="term" value="F:transmembrane transporter activity"/>
    <property type="evidence" value="ECO:0007669"/>
    <property type="project" value="InterPro"/>
</dbReference>
<dbReference type="PANTHER" id="PTHR43124">
    <property type="entry name" value="PURINE EFFLUX PUMP PBUE"/>
    <property type="match status" value="1"/>
</dbReference>
<dbReference type="Proteomes" id="UP000224871">
    <property type="component" value="Unassembled WGS sequence"/>
</dbReference>